<dbReference type="AlphaFoldDB" id="M1DE97"/>
<keyword evidence="2" id="KW-1185">Reference proteome</keyword>
<protein>
    <submittedName>
        <fullName evidence="1">Glutathione S-transferase omega</fullName>
    </submittedName>
</protein>
<reference evidence="1" key="2">
    <citation type="submission" date="2015-06" db="UniProtKB">
        <authorList>
            <consortium name="EnsemblPlants"/>
        </authorList>
    </citation>
    <scope>IDENTIFICATION</scope>
    <source>
        <strain evidence="1">DM1-3 516 R44</strain>
    </source>
</reference>
<dbReference type="GO" id="GO:0004364">
    <property type="term" value="F:glutathione transferase activity"/>
    <property type="evidence" value="ECO:0000318"/>
    <property type="project" value="GO_Central"/>
</dbReference>
<dbReference type="eggNOG" id="KOG0406">
    <property type="taxonomic scope" value="Eukaryota"/>
</dbReference>
<accession>M1DE97</accession>
<sequence>MRRYPVPAIVVVGGGRYLMELVDLPLKKKKKEDDEAGAILGAQQQIKVIGESLDLVKYVDSNFEGPSLLPDDPEKRKFAEELIAYSDTTFVPKVYRPFTRDARTLSGEI</sequence>
<dbReference type="InParanoid" id="M1DE97"/>
<dbReference type="Gene3D" id="1.20.1050.10">
    <property type="match status" value="1"/>
</dbReference>
<proteinExistence type="predicted"/>
<reference evidence="2" key="1">
    <citation type="journal article" date="2011" name="Nature">
        <title>Genome sequence and analysis of the tuber crop potato.</title>
        <authorList>
            <consortium name="The Potato Genome Sequencing Consortium"/>
        </authorList>
    </citation>
    <scope>NUCLEOTIDE SEQUENCE [LARGE SCALE GENOMIC DNA]</scope>
    <source>
        <strain evidence="2">cv. DM1-3 516 R44</strain>
    </source>
</reference>
<organism evidence="1 2">
    <name type="scientific">Solanum tuberosum</name>
    <name type="common">Potato</name>
    <dbReference type="NCBI Taxonomy" id="4113"/>
    <lineage>
        <taxon>Eukaryota</taxon>
        <taxon>Viridiplantae</taxon>
        <taxon>Streptophyta</taxon>
        <taxon>Embryophyta</taxon>
        <taxon>Tracheophyta</taxon>
        <taxon>Spermatophyta</taxon>
        <taxon>Magnoliopsida</taxon>
        <taxon>eudicotyledons</taxon>
        <taxon>Gunneridae</taxon>
        <taxon>Pentapetalae</taxon>
        <taxon>asterids</taxon>
        <taxon>lamiids</taxon>
        <taxon>Solanales</taxon>
        <taxon>Solanaceae</taxon>
        <taxon>Solanoideae</taxon>
        <taxon>Solaneae</taxon>
        <taxon>Solanum</taxon>
    </lineage>
</organism>
<dbReference type="Gramene" id="PGSC0003DMT400087655">
    <property type="protein sequence ID" value="PGSC0003DMT400087655"/>
    <property type="gene ID" value="PGSC0003DMG400037226"/>
</dbReference>
<dbReference type="PANTHER" id="PTHR44328">
    <property type="entry name" value="GLUTATHIONE S-TRANSFERASE L1"/>
    <property type="match status" value="1"/>
</dbReference>
<dbReference type="EnsemblPlants" id="PGSC0003DMT400087655">
    <property type="protein sequence ID" value="PGSC0003DMT400087655"/>
    <property type="gene ID" value="PGSC0003DMG400037226"/>
</dbReference>
<dbReference type="PaxDb" id="4113-PGSC0003DMT400087655"/>
<dbReference type="InterPro" id="IPR044629">
    <property type="entry name" value="GSTL1/2/3"/>
</dbReference>
<name>M1DE97_SOLTU</name>
<evidence type="ECO:0000313" key="1">
    <source>
        <dbReference type="EnsemblPlants" id="PGSC0003DMT400087655"/>
    </source>
</evidence>
<dbReference type="HOGENOM" id="CLU_2188669_0_0_1"/>
<dbReference type="Proteomes" id="UP000011115">
    <property type="component" value="Unassembled WGS sequence"/>
</dbReference>
<evidence type="ECO:0000313" key="2">
    <source>
        <dbReference type="Proteomes" id="UP000011115"/>
    </source>
</evidence>
<dbReference type="PANTHER" id="PTHR44328:SF16">
    <property type="entry name" value="PROTEIN IN2-1 HOMOLOG B"/>
    <property type="match status" value="1"/>
</dbReference>